<dbReference type="Pfam" id="PF07690">
    <property type="entry name" value="MFS_1"/>
    <property type="match status" value="1"/>
</dbReference>
<feature type="transmembrane region" description="Helical" evidence="7">
    <location>
        <begin position="329"/>
        <end position="349"/>
    </location>
</feature>
<keyword evidence="5 7" id="KW-1133">Transmembrane helix</keyword>
<feature type="transmembrane region" description="Helical" evidence="7">
    <location>
        <begin position="268"/>
        <end position="284"/>
    </location>
</feature>
<feature type="transmembrane region" description="Helical" evidence="7">
    <location>
        <begin position="203"/>
        <end position="224"/>
    </location>
</feature>
<dbReference type="SUPFAM" id="SSF103473">
    <property type="entry name" value="MFS general substrate transporter"/>
    <property type="match status" value="1"/>
</dbReference>
<dbReference type="InterPro" id="IPR020846">
    <property type="entry name" value="MFS_dom"/>
</dbReference>
<feature type="transmembrane region" description="Helical" evidence="7">
    <location>
        <begin position="355"/>
        <end position="376"/>
    </location>
</feature>
<evidence type="ECO:0000256" key="1">
    <source>
        <dbReference type="ARBA" id="ARBA00004651"/>
    </source>
</evidence>
<feature type="domain" description="Major facilitator superfamily (MFS) profile" evidence="8">
    <location>
        <begin position="6"/>
        <end position="378"/>
    </location>
</feature>
<evidence type="ECO:0000259" key="8">
    <source>
        <dbReference type="PROSITE" id="PS50850"/>
    </source>
</evidence>
<dbReference type="EMBL" id="CAEZXM010000134">
    <property type="protein sequence ID" value="CAB4692235.1"/>
    <property type="molecule type" value="Genomic_DNA"/>
</dbReference>
<dbReference type="InterPro" id="IPR036259">
    <property type="entry name" value="MFS_trans_sf"/>
</dbReference>
<keyword evidence="6 7" id="KW-0472">Membrane</keyword>
<dbReference type="GO" id="GO:0022857">
    <property type="term" value="F:transmembrane transporter activity"/>
    <property type="evidence" value="ECO:0007669"/>
    <property type="project" value="InterPro"/>
</dbReference>
<keyword evidence="3" id="KW-1003">Cell membrane</keyword>
<dbReference type="InterPro" id="IPR050171">
    <property type="entry name" value="MFS_Transporters"/>
</dbReference>
<accession>A0A6J6P6V5</accession>
<feature type="transmembrane region" description="Helical" evidence="7">
    <location>
        <begin position="130"/>
        <end position="151"/>
    </location>
</feature>
<reference evidence="9" key="1">
    <citation type="submission" date="2020-05" db="EMBL/GenBank/DDBJ databases">
        <authorList>
            <person name="Chiriac C."/>
            <person name="Salcher M."/>
            <person name="Ghai R."/>
            <person name="Kavagutti S V."/>
        </authorList>
    </citation>
    <scope>NUCLEOTIDE SEQUENCE</scope>
</reference>
<evidence type="ECO:0000256" key="2">
    <source>
        <dbReference type="ARBA" id="ARBA00022448"/>
    </source>
</evidence>
<dbReference type="Gene3D" id="1.20.1250.20">
    <property type="entry name" value="MFS general substrate transporter like domains"/>
    <property type="match status" value="1"/>
</dbReference>
<feature type="transmembrane region" description="Helical" evidence="7">
    <location>
        <begin position="97"/>
        <end position="118"/>
    </location>
</feature>
<protein>
    <submittedName>
        <fullName evidence="9">Unannotated protein</fullName>
    </submittedName>
</protein>
<organism evidence="9">
    <name type="scientific">freshwater metagenome</name>
    <dbReference type="NCBI Taxonomy" id="449393"/>
    <lineage>
        <taxon>unclassified sequences</taxon>
        <taxon>metagenomes</taxon>
        <taxon>ecological metagenomes</taxon>
    </lineage>
</organism>
<evidence type="ECO:0000256" key="3">
    <source>
        <dbReference type="ARBA" id="ARBA00022475"/>
    </source>
</evidence>
<evidence type="ECO:0000256" key="5">
    <source>
        <dbReference type="ARBA" id="ARBA00022989"/>
    </source>
</evidence>
<dbReference type="GO" id="GO:0005886">
    <property type="term" value="C:plasma membrane"/>
    <property type="evidence" value="ECO:0007669"/>
    <property type="project" value="UniProtKB-SubCell"/>
</dbReference>
<feature type="transmembrane region" description="Helical" evidence="7">
    <location>
        <begin position="290"/>
        <end position="317"/>
    </location>
</feature>
<comment type="subcellular location">
    <subcellularLocation>
        <location evidence="1">Cell membrane</location>
        <topology evidence="1">Multi-pass membrane protein</topology>
    </subcellularLocation>
</comment>
<sequence>MQHRRLLITFGLLSALFSAGYGVMFTMLDDFRDSYGISASALGLIVAVGFFSSFFAQVFLAPRADRGHARQLVYLGMLFNVAGLVGMAFGHNATLLMLARIVMGIGAGMAAPAIRRIVILADPDHLGQNIGRILAADVAGFAAGPAISALLTKPFGIAAPFLVLAIASIACLPVITRIRVDETDAADRPTTRFAFDLLRSRPYVGAISLGAAVFLMVGTFDALWVLVLSDLNTSDLIANLGITLFAVPLAVLGPFGGRLAQRLGPFRVGSVGLLVGAAMMFSYGRLPSGIAMFSVAMFHAVNDGITVSASGVAVGLVAPADRQAGAQGLMGGVQTLAGGLAAIVASSLYQSSGRATAYTTCAVAMAALVVLGLACAGRNWAAKPADETVDTPSSTPVLG</sequence>
<evidence type="ECO:0000256" key="4">
    <source>
        <dbReference type="ARBA" id="ARBA00022692"/>
    </source>
</evidence>
<feature type="transmembrane region" description="Helical" evidence="7">
    <location>
        <begin position="38"/>
        <end position="60"/>
    </location>
</feature>
<dbReference type="PANTHER" id="PTHR23517">
    <property type="entry name" value="RESISTANCE PROTEIN MDTM, PUTATIVE-RELATED-RELATED"/>
    <property type="match status" value="1"/>
</dbReference>
<dbReference type="EMBL" id="CAFAAI010000187">
    <property type="protein sequence ID" value="CAB4802453.1"/>
    <property type="molecule type" value="Genomic_DNA"/>
</dbReference>
<proteinExistence type="predicted"/>
<evidence type="ECO:0000313" key="9">
    <source>
        <dbReference type="EMBL" id="CAB4692235.1"/>
    </source>
</evidence>
<dbReference type="PANTHER" id="PTHR23517:SF13">
    <property type="entry name" value="MAJOR FACILITATOR SUPERFAMILY MFS_1"/>
    <property type="match status" value="1"/>
</dbReference>
<feature type="transmembrane region" description="Helical" evidence="7">
    <location>
        <begin position="72"/>
        <end position="91"/>
    </location>
</feature>
<keyword evidence="2" id="KW-0813">Transport</keyword>
<name>A0A6J6P6V5_9ZZZZ</name>
<gene>
    <name evidence="9" type="ORF">UFOPK2366_00824</name>
    <name evidence="10" type="ORF">UFOPK2992_01092</name>
</gene>
<evidence type="ECO:0000256" key="7">
    <source>
        <dbReference type="SAM" id="Phobius"/>
    </source>
</evidence>
<keyword evidence="4 7" id="KW-0812">Transmembrane</keyword>
<feature type="transmembrane region" description="Helical" evidence="7">
    <location>
        <begin position="236"/>
        <end position="256"/>
    </location>
</feature>
<dbReference type="InterPro" id="IPR011701">
    <property type="entry name" value="MFS"/>
</dbReference>
<evidence type="ECO:0000256" key="6">
    <source>
        <dbReference type="ARBA" id="ARBA00023136"/>
    </source>
</evidence>
<dbReference type="PROSITE" id="PS50850">
    <property type="entry name" value="MFS"/>
    <property type="match status" value="1"/>
</dbReference>
<feature type="transmembrane region" description="Helical" evidence="7">
    <location>
        <begin position="157"/>
        <end position="175"/>
    </location>
</feature>
<evidence type="ECO:0000313" key="10">
    <source>
        <dbReference type="EMBL" id="CAB4802453.1"/>
    </source>
</evidence>
<dbReference type="AlphaFoldDB" id="A0A6J6P6V5"/>